<name>A0AAV2J0R6_KNICA</name>
<keyword evidence="2" id="KW-0812">Transmembrane</keyword>
<keyword evidence="2" id="KW-1133">Transmembrane helix</keyword>
<organism evidence="4 5">
    <name type="scientific">Knipowitschia caucasica</name>
    <name type="common">Caucasian dwarf goby</name>
    <name type="synonym">Pomatoschistus caucasicus</name>
    <dbReference type="NCBI Taxonomy" id="637954"/>
    <lineage>
        <taxon>Eukaryota</taxon>
        <taxon>Metazoa</taxon>
        <taxon>Chordata</taxon>
        <taxon>Craniata</taxon>
        <taxon>Vertebrata</taxon>
        <taxon>Euteleostomi</taxon>
        <taxon>Actinopterygii</taxon>
        <taxon>Neopterygii</taxon>
        <taxon>Teleostei</taxon>
        <taxon>Neoteleostei</taxon>
        <taxon>Acanthomorphata</taxon>
        <taxon>Gobiaria</taxon>
        <taxon>Gobiiformes</taxon>
        <taxon>Gobioidei</taxon>
        <taxon>Gobiidae</taxon>
        <taxon>Gobiinae</taxon>
        <taxon>Knipowitschia</taxon>
    </lineage>
</organism>
<reference evidence="4 5" key="1">
    <citation type="submission" date="2024-04" db="EMBL/GenBank/DDBJ databases">
        <authorList>
            <person name="Waldvogel A.-M."/>
            <person name="Schoenle A."/>
        </authorList>
    </citation>
    <scope>NUCLEOTIDE SEQUENCE [LARGE SCALE GENOMIC DNA]</scope>
</reference>
<evidence type="ECO:0000313" key="5">
    <source>
        <dbReference type="Proteomes" id="UP001497482"/>
    </source>
</evidence>
<feature type="transmembrane region" description="Helical" evidence="2">
    <location>
        <begin position="68"/>
        <end position="89"/>
    </location>
</feature>
<dbReference type="AlphaFoldDB" id="A0AAV2J0R6"/>
<dbReference type="PROSITE" id="PS00022">
    <property type="entry name" value="EGF_1"/>
    <property type="match status" value="1"/>
</dbReference>
<dbReference type="Gene3D" id="2.10.25.10">
    <property type="entry name" value="Laminin"/>
    <property type="match status" value="1"/>
</dbReference>
<gene>
    <name evidence="4" type="ORF">KC01_LOCUS2226</name>
</gene>
<evidence type="ECO:0000256" key="2">
    <source>
        <dbReference type="SAM" id="Phobius"/>
    </source>
</evidence>
<accession>A0AAV2J0R6</accession>
<evidence type="ECO:0000259" key="3">
    <source>
        <dbReference type="PROSITE" id="PS50026"/>
    </source>
</evidence>
<dbReference type="PROSITE" id="PS01186">
    <property type="entry name" value="EGF_2"/>
    <property type="match status" value="1"/>
</dbReference>
<dbReference type="EMBL" id="OZ035823">
    <property type="protein sequence ID" value="CAL1569858.1"/>
    <property type="molecule type" value="Genomic_DNA"/>
</dbReference>
<sequence>MSASLVPAHVRPRGIDFSLSTCGETQCNSRGTCVSPPGGGTGLLCECSLGYRGQSCENRVNGGLSLPLTLSVIGVIIGLLLLAFIIAKIRQRLKKNQRRQLAARQGYNIAV</sequence>
<proteinExistence type="predicted"/>
<evidence type="ECO:0000313" key="4">
    <source>
        <dbReference type="EMBL" id="CAL1569858.1"/>
    </source>
</evidence>
<protein>
    <recommendedName>
        <fullName evidence="3">EGF-like domain-containing protein</fullName>
    </recommendedName>
</protein>
<keyword evidence="2" id="KW-0472">Membrane</keyword>
<feature type="disulfide bond" evidence="1">
    <location>
        <begin position="47"/>
        <end position="56"/>
    </location>
</feature>
<evidence type="ECO:0000256" key="1">
    <source>
        <dbReference type="PROSITE-ProRule" id="PRU00076"/>
    </source>
</evidence>
<dbReference type="InterPro" id="IPR000742">
    <property type="entry name" value="EGF"/>
</dbReference>
<keyword evidence="1" id="KW-1015">Disulfide bond</keyword>
<dbReference type="Proteomes" id="UP001497482">
    <property type="component" value="Chromosome 1"/>
</dbReference>
<feature type="domain" description="EGF-like" evidence="3">
    <location>
        <begin position="18"/>
        <end position="57"/>
    </location>
</feature>
<dbReference type="SUPFAM" id="SSF57196">
    <property type="entry name" value="EGF/Laminin"/>
    <property type="match status" value="1"/>
</dbReference>
<keyword evidence="5" id="KW-1185">Reference proteome</keyword>
<keyword evidence="1" id="KW-0245">EGF-like domain</keyword>
<dbReference type="PROSITE" id="PS50026">
    <property type="entry name" value="EGF_3"/>
    <property type="match status" value="1"/>
</dbReference>
<comment type="caution">
    <text evidence="1">Lacks conserved residue(s) required for the propagation of feature annotation.</text>
</comment>